<dbReference type="InterPro" id="IPR020823">
    <property type="entry name" value="Cell_div_FtsA"/>
</dbReference>
<dbReference type="NCBIfam" id="TIGR01174">
    <property type="entry name" value="ftsA"/>
    <property type="match status" value="1"/>
</dbReference>
<dbReference type="PIRSF" id="PIRSF003101">
    <property type="entry name" value="FtsA"/>
    <property type="match status" value="1"/>
</dbReference>
<gene>
    <name evidence="5" type="primary">ftsA</name>
    <name evidence="8" type="ORF">Y919_05570</name>
</gene>
<accession>A0A096CVM1</accession>
<dbReference type="Gene3D" id="3.30.420.40">
    <property type="match status" value="2"/>
</dbReference>
<dbReference type="InterPro" id="IPR043129">
    <property type="entry name" value="ATPase_NBD"/>
</dbReference>
<name>A0A096CVM1_9FIRM</name>
<dbReference type="Gene3D" id="3.30.1490.110">
    <property type="match status" value="1"/>
</dbReference>
<evidence type="ECO:0000256" key="3">
    <source>
        <dbReference type="ARBA" id="ARBA00023136"/>
    </source>
</evidence>
<keyword evidence="1 5" id="KW-1003">Cell membrane</keyword>
<comment type="caution">
    <text evidence="8">The sequence shown here is derived from an EMBL/GenBank/DDBJ whole genome shotgun (WGS) entry which is preliminary data.</text>
</comment>
<reference evidence="8 9" key="1">
    <citation type="submission" date="2013-12" db="EMBL/GenBank/DDBJ databases">
        <title>Draft genome sequence of Caloranaerobacter sp. H53214.</title>
        <authorList>
            <person name="Jiang L.J."/>
            <person name="Shao Z.Z."/>
            <person name="Long M.N."/>
        </authorList>
    </citation>
    <scope>NUCLEOTIDE SEQUENCE [LARGE SCALE GENOMIC DNA]</scope>
    <source>
        <strain evidence="8 9">H53214</strain>
    </source>
</reference>
<evidence type="ECO:0000259" key="7">
    <source>
        <dbReference type="SMART" id="SM00842"/>
    </source>
</evidence>
<dbReference type="Pfam" id="PF02491">
    <property type="entry name" value="SHS2_FTSA"/>
    <property type="match status" value="1"/>
</dbReference>
<keyword evidence="3 5" id="KW-0472">Membrane</keyword>
<dbReference type="InterPro" id="IPR003494">
    <property type="entry name" value="SHS2_FtsA"/>
</dbReference>
<proteinExistence type="inferred from homology"/>
<evidence type="ECO:0000256" key="5">
    <source>
        <dbReference type="HAMAP-Rule" id="MF_02033"/>
    </source>
</evidence>
<dbReference type="PANTHER" id="PTHR32432">
    <property type="entry name" value="CELL DIVISION PROTEIN FTSA-RELATED"/>
    <property type="match status" value="1"/>
</dbReference>
<keyword evidence="4 5" id="KW-0131">Cell cycle</keyword>
<comment type="function">
    <text evidence="5 6">Cell division protein that is involved in the assembly of the Z ring. May serve as a membrane anchor for the Z ring.</text>
</comment>
<protein>
    <recommendedName>
        <fullName evidence="5 6">Cell division protein FtsA</fullName>
    </recommendedName>
</protein>
<dbReference type="Pfam" id="PF14450">
    <property type="entry name" value="FtsA"/>
    <property type="match status" value="1"/>
</dbReference>
<evidence type="ECO:0000256" key="4">
    <source>
        <dbReference type="ARBA" id="ARBA00023306"/>
    </source>
</evidence>
<dbReference type="SMART" id="SM00842">
    <property type="entry name" value="FtsA"/>
    <property type="match status" value="1"/>
</dbReference>
<dbReference type="HAMAP" id="MF_02033">
    <property type="entry name" value="FtsA"/>
    <property type="match status" value="1"/>
</dbReference>
<evidence type="ECO:0000256" key="6">
    <source>
        <dbReference type="PIRNR" id="PIRNR003101"/>
    </source>
</evidence>
<evidence type="ECO:0000313" key="8">
    <source>
        <dbReference type="EMBL" id="KGG80574.1"/>
    </source>
</evidence>
<dbReference type="STRING" id="1156417.Y919_05570"/>
<dbReference type="GO" id="GO:0032153">
    <property type="term" value="C:cell division site"/>
    <property type="evidence" value="ECO:0007669"/>
    <property type="project" value="UniProtKB-UniRule"/>
</dbReference>
<dbReference type="Proteomes" id="UP000029622">
    <property type="component" value="Unassembled WGS sequence"/>
</dbReference>
<dbReference type="EMBL" id="AZTB01000021">
    <property type="protein sequence ID" value="KGG80574.1"/>
    <property type="molecule type" value="Genomic_DNA"/>
</dbReference>
<comment type="similarity">
    <text evidence="5 6">Belongs to the FtsA/MreB family.</text>
</comment>
<dbReference type="RefSeq" id="WP_035163123.1">
    <property type="nucleotide sequence ID" value="NZ_AZTB01000021.1"/>
</dbReference>
<dbReference type="GO" id="GO:0009898">
    <property type="term" value="C:cytoplasmic side of plasma membrane"/>
    <property type="evidence" value="ECO:0007669"/>
    <property type="project" value="UniProtKB-UniRule"/>
</dbReference>
<comment type="subcellular location">
    <subcellularLocation>
        <location evidence="5">Cell membrane</location>
        <topology evidence="5">Peripheral membrane protein</topology>
        <orientation evidence="5">Cytoplasmic side</orientation>
    </subcellularLocation>
    <text evidence="5">Localizes to the Z ring in an FtsZ-dependent manner. Targeted to the membrane through a conserved C-terminal amphipathic helix.</text>
</comment>
<organism evidence="8 9">
    <name type="scientific">Caloranaerobacter azorensis H53214</name>
    <dbReference type="NCBI Taxonomy" id="1156417"/>
    <lineage>
        <taxon>Bacteria</taxon>
        <taxon>Bacillati</taxon>
        <taxon>Bacillota</taxon>
        <taxon>Tissierellia</taxon>
        <taxon>Tissierellales</taxon>
        <taxon>Thermohalobacteraceae</taxon>
        <taxon>Caloranaerobacter</taxon>
    </lineage>
</organism>
<dbReference type="PANTHER" id="PTHR32432:SF4">
    <property type="entry name" value="CELL DIVISION PROTEIN FTSA"/>
    <property type="match status" value="1"/>
</dbReference>
<evidence type="ECO:0000313" key="9">
    <source>
        <dbReference type="Proteomes" id="UP000029622"/>
    </source>
</evidence>
<comment type="subunit">
    <text evidence="5">Self-interacts. Interacts with FtsZ.</text>
</comment>
<evidence type="ECO:0000256" key="2">
    <source>
        <dbReference type="ARBA" id="ARBA00022618"/>
    </source>
</evidence>
<sequence>MGNVVTSIDLGSSKICVIISEIDNNGQLQVIGIGKSKCKGIKKGVVVDIEETAKAVIEAVTQAENMADLEICEAYINIPGGYTKLIRNKGIIAVSSDDKEISFEDVKRVLNSATIVSIPQDQRIVDIIPRQYIVDGYDGISDPIGMVGIRLEVEADIIVGSTTTVLNLVKSVNRAGIEVLGIIMEPISTSEAVLTKDEKDLGVLLLDIGAGTSDFSVFRNGILIYSNILPIAGNHITNDISVGLRLPFDRSEEIKKKFGVAYTKLANNDNVFEINPLGFNNNLEINEIQLSEIIEARIREIFELINMDLIKNRVKDKILTGIVITGGGVSYFKGVTELGIEVFGLPVRIGQPYQMGAQEPIFSSAVGLINYGFKRKLNYYIEYNNVEIKKGRGKKRGKNTKSIMSFLKTIWDEYF</sequence>
<feature type="domain" description="SHS2" evidence="7">
    <location>
        <begin position="5"/>
        <end position="193"/>
    </location>
</feature>
<dbReference type="GO" id="GO:0043093">
    <property type="term" value="P:FtsZ-dependent cytokinesis"/>
    <property type="evidence" value="ECO:0007669"/>
    <property type="project" value="UniProtKB-UniRule"/>
</dbReference>
<keyword evidence="2 5" id="KW-0132">Cell division</keyword>
<dbReference type="AlphaFoldDB" id="A0A096CVM1"/>
<dbReference type="InterPro" id="IPR050696">
    <property type="entry name" value="FtsA/MreB"/>
</dbReference>
<evidence type="ECO:0000256" key="1">
    <source>
        <dbReference type="ARBA" id="ARBA00022475"/>
    </source>
</evidence>
<dbReference type="SUPFAM" id="SSF53067">
    <property type="entry name" value="Actin-like ATPase domain"/>
    <property type="match status" value="2"/>
</dbReference>
<dbReference type="CDD" id="cd24048">
    <property type="entry name" value="ASKHA_NBD_FtsA"/>
    <property type="match status" value="1"/>
</dbReference>